<keyword evidence="10" id="KW-0325">Glycoprotein</keyword>
<proteinExistence type="predicted"/>
<dbReference type="FunFam" id="3.10.250.10:FF:000016">
    <property type="entry name" value="Scavenger receptor cysteine-rich protein type 12"/>
    <property type="match status" value="1"/>
</dbReference>
<feature type="region of interest" description="Disordered" evidence="12">
    <location>
        <begin position="540"/>
        <end position="562"/>
    </location>
</feature>
<evidence type="ECO:0000256" key="9">
    <source>
        <dbReference type="ARBA" id="ARBA00023157"/>
    </source>
</evidence>
<comment type="caution">
    <text evidence="11">Lacks conserved residue(s) required for the propagation of feature annotation.</text>
</comment>
<evidence type="ECO:0000256" key="10">
    <source>
        <dbReference type="ARBA" id="ARBA00023180"/>
    </source>
</evidence>
<feature type="compositionally biased region" description="Acidic residues" evidence="12">
    <location>
        <begin position="609"/>
        <end position="621"/>
    </location>
</feature>
<protein>
    <recommendedName>
        <fullName evidence="15">SRCR domain-containing protein</fullName>
    </recommendedName>
</protein>
<feature type="transmembrane region" description="Helical" evidence="13">
    <location>
        <begin position="384"/>
        <end position="407"/>
    </location>
</feature>
<dbReference type="Proteomes" id="UP000516260">
    <property type="component" value="Chromosome 20"/>
</dbReference>
<dbReference type="Gene3D" id="3.10.250.10">
    <property type="entry name" value="SRCR-like domain"/>
    <property type="match status" value="2"/>
</dbReference>
<keyword evidence="5 14" id="KW-0732">Signal</keyword>
<evidence type="ECO:0000256" key="14">
    <source>
        <dbReference type="SAM" id="SignalP"/>
    </source>
</evidence>
<dbReference type="PROSITE" id="PS50287">
    <property type="entry name" value="SRCR_2"/>
    <property type="match status" value="2"/>
</dbReference>
<dbReference type="GO" id="GO:0005615">
    <property type="term" value="C:extracellular space"/>
    <property type="evidence" value="ECO:0007669"/>
    <property type="project" value="TreeGrafter"/>
</dbReference>
<dbReference type="PROSITE" id="PS00420">
    <property type="entry name" value="SRCR_1"/>
    <property type="match status" value="1"/>
</dbReference>
<evidence type="ECO:0000256" key="6">
    <source>
        <dbReference type="ARBA" id="ARBA00022737"/>
    </source>
</evidence>
<evidence type="ECO:0000313" key="16">
    <source>
        <dbReference type="EMBL" id="TNM92891.1"/>
    </source>
</evidence>
<organism evidence="16 17">
    <name type="scientific">Takifugu bimaculatus</name>
    <dbReference type="NCBI Taxonomy" id="433685"/>
    <lineage>
        <taxon>Eukaryota</taxon>
        <taxon>Metazoa</taxon>
        <taxon>Chordata</taxon>
        <taxon>Craniata</taxon>
        <taxon>Vertebrata</taxon>
        <taxon>Euteleostomi</taxon>
        <taxon>Actinopterygii</taxon>
        <taxon>Neopterygii</taxon>
        <taxon>Teleostei</taxon>
        <taxon>Neoteleostei</taxon>
        <taxon>Acanthomorphata</taxon>
        <taxon>Eupercaria</taxon>
        <taxon>Tetraodontiformes</taxon>
        <taxon>Tetradontoidea</taxon>
        <taxon>Tetraodontidae</taxon>
        <taxon>Takifugu</taxon>
    </lineage>
</organism>
<dbReference type="SMART" id="SM00202">
    <property type="entry name" value="SR"/>
    <property type="match status" value="2"/>
</dbReference>
<dbReference type="PANTHER" id="PTHR48071">
    <property type="entry name" value="SRCR DOMAIN-CONTAINING PROTEIN"/>
    <property type="match status" value="1"/>
</dbReference>
<keyword evidence="17" id="KW-1185">Reference proteome</keyword>
<feature type="domain" description="SRCR" evidence="15">
    <location>
        <begin position="135"/>
        <end position="235"/>
    </location>
</feature>
<feature type="disulfide bond" evidence="11">
    <location>
        <begin position="205"/>
        <end position="215"/>
    </location>
</feature>
<keyword evidence="6" id="KW-0677">Repeat</keyword>
<sequence>MKLVTCIYIFLLSCLCQAVENFTDTDTNDPLRKKEEIIHDPYLHKFTKCNFTLKMPPNSSHDVVAMTEDSADVLLEEICSKLECGSVFHVNKSRLSHNSTCLKRCSYQDGLLQNCSLSNNNCTLIFGVVCGHRAIRLAGGSDRCAGRVELWRNGRWGTVCDDHWDLRDADVACAQLGCGYALSVTGQGGSFPPGRGPVYLDDLNCTGSEDNLWSCPAAEDEPDCGHKEDAGVTCSEMRAVRLTGGLDRCSGRVEIHRNGSWGTVCDNCWNKELASMVCSMLQCSTEAFQVSQFVPPLLHKNNDTQWFYACYGNERNLWECQEKSNKPHLCKDSKASGVICNGSLGFSTATISNSTVMTTVITGGTTPTTSAEIPSLLTSLSSTVLLSIIALFLLLVVVLVSNTVLCCHYRRRYVVMLQQKSRKGSSECYNSYQDTINLTKVTNNSLQTGESHWTHPKDIDNTSVDSDYEQCTPSNPSASLITFRNSQKYKTVMNSVFNPTGAEGDFANGPSNMNEVMVSIPCSNDGSVHYARESKISVDSFDSSSTSSGEHYENSNGHDLVAPAITEPGLTQSSGTSDLFRAYRSDQLENSGNDGIGPIYSLVSLEEPSPSDEDDYDDVGI</sequence>
<dbReference type="AlphaFoldDB" id="A0A4Z2BKJ6"/>
<evidence type="ECO:0000256" key="1">
    <source>
        <dbReference type="ARBA" id="ARBA00004167"/>
    </source>
</evidence>
<dbReference type="PRINTS" id="PR00258">
    <property type="entry name" value="SPERACTRCPTR"/>
</dbReference>
<keyword evidence="4 13" id="KW-0812">Transmembrane</keyword>
<feature type="region of interest" description="Disordered" evidence="12">
    <location>
        <begin position="582"/>
        <end position="621"/>
    </location>
</feature>
<reference evidence="16 17" key="1">
    <citation type="submission" date="2019-04" db="EMBL/GenBank/DDBJ databases">
        <title>The sequence and de novo assembly of Takifugu bimaculatus genome using PacBio and Hi-C technologies.</title>
        <authorList>
            <person name="Xu P."/>
            <person name="Liu B."/>
            <person name="Zhou Z."/>
        </authorList>
    </citation>
    <scope>NUCLEOTIDE SEQUENCE [LARGE SCALE GENOMIC DNA]</scope>
    <source>
        <strain evidence="16">TB-2018</strain>
        <tissue evidence="16">Muscle</tissue>
    </source>
</reference>
<evidence type="ECO:0000259" key="15">
    <source>
        <dbReference type="PROSITE" id="PS50287"/>
    </source>
</evidence>
<evidence type="ECO:0000256" key="4">
    <source>
        <dbReference type="ARBA" id="ARBA00022692"/>
    </source>
</evidence>
<feature type="signal peptide" evidence="14">
    <location>
        <begin position="1"/>
        <end position="18"/>
    </location>
</feature>
<feature type="disulfide bond" evidence="11">
    <location>
        <begin position="160"/>
        <end position="224"/>
    </location>
</feature>
<evidence type="ECO:0000256" key="2">
    <source>
        <dbReference type="ARBA" id="ARBA00004613"/>
    </source>
</evidence>
<evidence type="ECO:0000256" key="11">
    <source>
        <dbReference type="PROSITE-ProRule" id="PRU00196"/>
    </source>
</evidence>
<gene>
    <name evidence="16" type="ORF">fugu_018293</name>
</gene>
<dbReference type="GO" id="GO:0031638">
    <property type="term" value="P:zymogen activation"/>
    <property type="evidence" value="ECO:0007669"/>
    <property type="project" value="TreeGrafter"/>
</dbReference>
<evidence type="ECO:0000313" key="17">
    <source>
        <dbReference type="Proteomes" id="UP000516260"/>
    </source>
</evidence>
<accession>A0A4Z2BKJ6</accession>
<evidence type="ECO:0000256" key="3">
    <source>
        <dbReference type="ARBA" id="ARBA00022525"/>
    </source>
</evidence>
<feature type="domain" description="SRCR" evidence="15">
    <location>
        <begin position="240"/>
        <end position="341"/>
    </location>
</feature>
<feature type="disulfide bond" evidence="11">
    <location>
        <begin position="310"/>
        <end position="320"/>
    </location>
</feature>
<dbReference type="FunFam" id="3.10.250.10:FF:000002">
    <property type="entry name" value="Scavenger receptor cysteine-rich type 1 protein M130"/>
    <property type="match status" value="1"/>
</dbReference>
<dbReference type="SUPFAM" id="SSF56487">
    <property type="entry name" value="SRCR-like"/>
    <property type="match status" value="2"/>
</dbReference>
<comment type="caution">
    <text evidence="16">The sequence shown here is derived from an EMBL/GenBank/DDBJ whole genome shotgun (WGS) entry which is preliminary data.</text>
</comment>
<keyword evidence="3" id="KW-0964">Secreted</keyword>
<evidence type="ECO:0000256" key="8">
    <source>
        <dbReference type="ARBA" id="ARBA00023136"/>
    </source>
</evidence>
<comment type="subcellular location">
    <subcellularLocation>
        <location evidence="1">Membrane</location>
        <topology evidence="1">Single-pass membrane protein</topology>
    </subcellularLocation>
    <subcellularLocation>
        <location evidence="2">Secreted</location>
    </subcellularLocation>
</comment>
<dbReference type="GO" id="GO:0005886">
    <property type="term" value="C:plasma membrane"/>
    <property type="evidence" value="ECO:0007669"/>
    <property type="project" value="TreeGrafter"/>
</dbReference>
<keyword evidence="8 13" id="KW-0472">Membrane</keyword>
<keyword evidence="7 13" id="KW-1133">Transmembrane helix</keyword>
<name>A0A4Z2BKJ6_9TELE</name>
<dbReference type="GO" id="GO:0004252">
    <property type="term" value="F:serine-type endopeptidase activity"/>
    <property type="evidence" value="ECO:0007669"/>
    <property type="project" value="TreeGrafter"/>
</dbReference>
<feature type="disulfide bond" evidence="11">
    <location>
        <begin position="173"/>
        <end position="234"/>
    </location>
</feature>
<evidence type="ECO:0000256" key="5">
    <source>
        <dbReference type="ARBA" id="ARBA00022729"/>
    </source>
</evidence>
<dbReference type="PANTHER" id="PTHR48071:SF15">
    <property type="entry name" value="SRCR DOMAIN-CONTAINING PROTEIN"/>
    <property type="match status" value="1"/>
</dbReference>
<dbReference type="Pfam" id="PF00530">
    <property type="entry name" value="SRCR"/>
    <property type="match status" value="2"/>
</dbReference>
<evidence type="ECO:0000256" key="13">
    <source>
        <dbReference type="SAM" id="Phobius"/>
    </source>
</evidence>
<evidence type="ECO:0000256" key="12">
    <source>
        <dbReference type="SAM" id="MobiDB-lite"/>
    </source>
</evidence>
<dbReference type="InterPro" id="IPR001190">
    <property type="entry name" value="SRCR"/>
</dbReference>
<dbReference type="EMBL" id="SWLE01000013">
    <property type="protein sequence ID" value="TNM92891.1"/>
    <property type="molecule type" value="Genomic_DNA"/>
</dbReference>
<keyword evidence="9 11" id="KW-1015">Disulfide bond</keyword>
<evidence type="ECO:0000256" key="7">
    <source>
        <dbReference type="ARBA" id="ARBA00022989"/>
    </source>
</evidence>
<feature type="chain" id="PRO_5021401180" description="SRCR domain-containing protein" evidence="14">
    <location>
        <begin position="19"/>
        <end position="621"/>
    </location>
</feature>
<dbReference type="InterPro" id="IPR036772">
    <property type="entry name" value="SRCR-like_dom_sf"/>
</dbReference>